<proteinExistence type="predicted"/>
<accession>A0ABU2LIW5</accession>
<protein>
    <recommendedName>
        <fullName evidence="3">Nucleotidyltransferase domain-containing protein</fullName>
    </recommendedName>
</protein>
<sequence>MRVNEARAAAADWIREHGGRTPGFRGAYFSGSTVDLPADAEVPPGSDTDVMLVVDGPGPAAKPGKFRHRGALLEVTVVPWESLASPEHVLSSYHLATPFRTDTVIADPTGDLGRLRARVAAGFAEPRWVLRRRAEARARVEHGLRDLADGRVDPERSWPALVLGWLFPTGVTTHVLLVAGLRNPTVRLRYVATRELLTTHGTPDRHEELLRLLGSHRLTAERAEHHLRALAATFDAAAEVARTPFPFGSDLTAAARPIAVDGSLARIRAGDHREIAFWLAATFARCHLVLDADAPAALREAHRPAFAELLADLGIRTAEDLRARAEAVLRFLPTLDAWADELLPPAEAGHGAPA</sequence>
<evidence type="ECO:0000313" key="1">
    <source>
        <dbReference type="EMBL" id="MDT0317529.1"/>
    </source>
</evidence>
<dbReference type="Proteomes" id="UP001183420">
    <property type="component" value="Unassembled WGS sequence"/>
</dbReference>
<organism evidence="1 2">
    <name type="scientific">Streptomyces millisiae</name>
    <dbReference type="NCBI Taxonomy" id="3075542"/>
    <lineage>
        <taxon>Bacteria</taxon>
        <taxon>Bacillati</taxon>
        <taxon>Actinomycetota</taxon>
        <taxon>Actinomycetes</taxon>
        <taxon>Kitasatosporales</taxon>
        <taxon>Streptomycetaceae</taxon>
        <taxon>Streptomyces</taxon>
    </lineage>
</organism>
<keyword evidence="2" id="KW-1185">Reference proteome</keyword>
<evidence type="ECO:0008006" key="3">
    <source>
        <dbReference type="Google" id="ProtNLM"/>
    </source>
</evidence>
<dbReference type="EMBL" id="JAVREM010000002">
    <property type="protein sequence ID" value="MDT0317529.1"/>
    <property type="molecule type" value="Genomic_DNA"/>
</dbReference>
<gene>
    <name evidence="1" type="ORF">RNC47_04150</name>
</gene>
<name>A0ABU2LIW5_9ACTN</name>
<reference evidence="2" key="1">
    <citation type="submission" date="2023-07" db="EMBL/GenBank/DDBJ databases">
        <title>30 novel species of actinomycetes from the DSMZ collection.</title>
        <authorList>
            <person name="Nouioui I."/>
        </authorList>
    </citation>
    <scope>NUCLEOTIDE SEQUENCE [LARGE SCALE GENOMIC DNA]</scope>
    <source>
        <strain evidence="2">DSM 44918</strain>
    </source>
</reference>
<comment type="caution">
    <text evidence="1">The sequence shown here is derived from an EMBL/GenBank/DDBJ whole genome shotgun (WGS) entry which is preliminary data.</text>
</comment>
<dbReference type="RefSeq" id="WP_311595574.1">
    <property type="nucleotide sequence ID" value="NZ_JAVREM010000002.1"/>
</dbReference>
<evidence type="ECO:0000313" key="2">
    <source>
        <dbReference type="Proteomes" id="UP001183420"/>
    </source>
</evidence>